<dbReference type="SMART" id="SM00471">
    <property type="entry name" value="HDc"/>
    <property type="match status" value="1"/>
</dbReference>
<dbReference type="PANTHER" id="PTHR46246:SF1">
    <property type="entry name" value="GUANOSINE-3',5'-BIS(DIPHOSPHATE) 3'-PYROPHOSPHOHYDROLASE MESH1"/>
    <property type="match status" value="1"/>
</dbReference>
<dbReference type="InterPro" id="IPR003607">
    <property type="entry name" value="HD/PDEase_dom"/>
</dbReference>
<reference evidence="2 3" key="1">
    <citation type="submission" date="2016-05" db="EMBL/GenBank/DDBJ databases">
        <title>Genomic and physiological characterization of Planctopirus sp. isolated from fresh water lake.</title>
        <authorList>
            <person name="Subhash Y."/>
            <person name="Ramana C."/>
        </authorList>
    </citation>
    <scope>NUCLEOTIDE SEQUENCE [LARGE SCALE GENOMIC DNA]</scope>
    <source>
        <strain evidence="2 3">JC280</strain>
    </source>
</reference>
<gene>
    <name evidence="2" type="ORF">A6X21_04675</name>
</gene>
<dbReference type="EMBL" id="LYDR01000039">
    <property type="protein sequence ID" value="ODA35044.1"/>
    <property type="molecule type" value="Genomic_DNA"/>
</dbReference>
<dbReference type="AlphaFoldDB" id="A0A1C3EP72"/>
<evidence type="ECO:0000259" key="1">
    <source>
        <dbReference type="SMART" id="SM00471"/>
    </source>
</evidence>
<feature type="domain" description="HD/PDEase" evidence="1">
    <location>
        <begin position="33"/>
        <end position="146"/>
    </location>
</feature>
<dbReference type="CDD" id="cd00077">
    <property type="entry name" value="HDc"/>
    <property type="match status" value="1"/>
</dbReference>
<organism evidence="2 3">
    <name type="scientific">Planctopirus hydrillae</name>
    <dbReference type="NCBI Taxonomy" id="1841610"/>
    <lineage>
        <taxon>Bacteria</taxon>
        <taxon>Pseudomonadati</taxon>
        <taxon>Planctomycetota</taxon>
        <taxon>Planctomycetia</taxon>
        <taxon>Planctomycetales</taxon>
        <taxon>Planctomycetaceae</taxon>
        <taxon>Planctopirus</taxon>
    </lineage>
</organism>
<dbReference type="InterPro" id="IPR052194">
    <property type="entry name" value="MESH1"/>
</dbReference>
<protein>
    <recommendedName>
        <fullName evidence="1">HD/PDEase domain-containing protein</fullName>
    </recommendedName>
</protein>
<dbReference type="GO" id="GO:0008893">
    <property type="term" value="F:guanosine-3',5'-bis(diphosphate) 3'-diphosphatase activity"/>
    <property type="evidence" value="ECO:0007669"/>
    <property type="project" value="TreeGrafter"/>
</dbReference>
<dbReference type="OrthoDB" id="272476at2"/>
<dbReference type="Pfam" id="PF13328">
    <property type="entry name" value="HD_4"/>
    <property type="match status" value="1"/>
</dbReference>
<dbReference type="SUPFAM" id="SSF109604">
    <property type="entry name" value="HD-domain/PDEase-like"/>
    <property type="match status" value="1"/>
</dbReference>
<keyword evidence="3" id="KW-1185">Reference proteome</keyword>
<comment type="caution">
    <text evidence="2">The sequence shown here is derived from an EMBL/GenBank/DDBJ whole genome shotgun (WGS) entry which is preliminary data.</text>
</comment>
<evidence type="ECO:0000313" key="2">
    <source>
        <dbReference type="EMBL" id="ODA35044.1"/>
    </source>
</evidence>
<accession>A0A1C3EP72</accession>
<sequence length="207" mass="22806">MMGMMVSPLYSMVIEKALRVAAVAHHGQLRKATNVPYLSHLAGVALILQRAGFADDELIAAAILHDIVEDTEVTIADLETQFSPAVIQAVIASTEEKEDPTGAAIPWRARKEKHLAQMRMASHAARAITLADKLHNLGATWFDLQENPRALEKFSATPAEWLWYHREMVTAASGIDSDLQILSSACRQMIHQIQEFIEAQPTETSPG</sequence>
<evidence type="ECO:0000313" key="3">
    <source>
        <dbReference type="Proteomes" id="UP000094828"/>
    </source>
</evidence>
<name>A0A1C3EP72_9PLAN</name>
<dbReference type="PANTHER" id="PTHR46246">
    <property type="entry name" value="GUANOSINE-3',5'-BIS(DIPHOSPHATE) 3'-PYROPHOSPHOHYDROLASE MESH1"/>
    <property type="match status" value="1"/>
</dbReference>
<dbReference type="RefSeq" id="WP_068846490.1">
    <property type="nucleotide sequence ID" value="NZ_LYDR01000039.1"/>
</dbReference>
<dbReference type="Gene3D" id="1.10.3210.10">
    <property type="entry name" value="Hypothetical protein af1432"/>
    <property type="match status" value="1"/>
</dbReference>
<dbReference type="Proteomes" id="UP000094828">
    <property type="component" value="Unassembled WGS sequence"/>
</dbReference>
<proteinExistence type="predicted"/>
<dbReference type="STRING" id="1841610.A6X21_04675"/>